<dbReference type="Proteomes" id="UP000184192">
    <property type="component" value="Unassembled WGS sequence"/>
</dbReference>
<feature type="transmembrane region" description="Helical" evidence="8">
    <location>
        <begin position="460"/>
        <end position="480"/>
    </location>
</feature>
<dbReference type="NCBIfam" id="TIGR01625">
    <property type="entry name" value="YidE_YbjL_dupl"/>
    <property type="match status" value="2"/>
</dbReference>
<reference evidence="11" key="1">
    <citation type="submission" date="2016-11" db="EMBL/GenBank/DDBJ databases">
        <authorList>
            <person name="Varghese N."/>
            <person name="Submissions S."/>
        </authorList>
    </citation>
    <scope>NUCLEOTIDE SEQUENCE [LARGE SCALE GENOMIC DNA]</scope>
    <source>
        <strain evidence="11">DSM 26884</strain>
    </source>
</reference>
<evidence type="ECO:0000256" key="1">
    <source>
        <dbReference type="ARBA" id="ARBA00004651"/>
    </source>
</evidence>
<feature type="transmembrane region" description="Helical" evidence="8">
    <location>
        <begin position="557"/>
        <end position="577"/>
    </location>
</feature>
<keyword evidence="4" id="KW-1003">Cell membrane</keyword>
<dbReference type="GO" id="GO:0005886">
    <property type="term" value="C:plasma membrane"/>
    <property type="evidence" value="ECO:0007669"/>
    <property type="project" value="UniProtKB-SubCell"/>
</dbReference>
<dbReference type="PROSITE" id="PS51202">
    <property type="entry name" value="RCK_C"/>
    <property type="match status" value="2"/>
</dbReference>
<dbReference type="Pfam" id="PF06826">
    <property type="entry name" value="Asp-Al_Ex"/>
    <property type="match status" value="2"/>
</dbReference>
<feature type="transmembrane region" description="Helical" evidence="8">
    <location>
        <begin position="182"/>
        <end position="204"/>
    </location>
</feature>
<proteinExistence type="inferred from homology"/>
<dbReference type="InterPro" id="IPR050144">
    <property type="entry name" value="AAE_transporter"/>
</dbReference>
<dbReference type="eggNOG" id="COG2985">
    <property type="taxonomic scope" value="Bacteria"/>
</dbReference>
<evidence type="ECO:0000256" key="7">
    <source>
        <dbReference type="ARBA" id="ARBA00023136"/>
    </source>
</evidence>
<keyword evidence="11" id="KW-1185">Reference proteome</keyword>
<organism evidence="10 11">
    <name type="scientific">Bacteroides stercorirosoris</name>
    <dbReference type="NCBI Taxonomy" id="871324"/>
    <lineage>
        <taxon>Bacteria</taxon>
        <taxon>Pseudomonadati</taxon>
        <taxon>Bacteroidota</taxon>
        <taxon>Bacteroidia</taxon>
        <taxon>Bacteroidales</taxon>
        <taxon>Bacteroidaceae</taxon>
        <taxon>Bacteroides</taxon>
    </lineage>
</organism>
<evidence type="ECO:0000313" key="10">
    <source>
        <dbReference type="EMBL" id="SHJ62729.1"/>
    </source>
</evidence>
<dbReference type="NCBIfam" id="NF003007">
    <property type="entry name" value="PRK03818.1"/>
    <property type="match status" value="1"/>
</dbReference>
<evidence type="ECO:0000256" key="4">
    <source>
        <dbReference type="ARBA" id="ARBA00022475"/>
    </source>
</evidence>
<comment type="subcellular location">
    <subcellularLocation>
        <location evidence="1">Cell membrane</location>
        <topology evidence="1">Multi-pass membrane protein</topology>
    </subcellularLocation>
</comment>
<name>A0A1M6KUX2_9BACE</name>
<feature type="domain" description="RCK C-terminal" evidence="9">
    <location>
        <begin position="305"/>
        <end position="389"/>
    </location>
</feature>
<dbReference type="Pfam" id="PF02080">
    <property type="entry name" value="TrkA_C"/>
    <property type="match status" value="1"/>
</dbReference>
<dbReference type="GO" id="GO:0006813">
    <property type="term" value="P:potassium ion transport"/>
    <property type="evidence" value="ECO:0007669"/>
    <property type="project" value="InterPro"/>
</dbReference>
<feature type="transmembrane region" description="Helical" evidence="8">
    <location>
        <begin position="93"/>
        <end position="112"/>
    </location>
</feature>
<protein>
    <submittedName>
        <fullName evidence="10">AspT/YidE/YbjL antiporter duplication domain-containing protein</fullName>
    </submittedName>
</protein>
<feature type="domain" description="RCK C-terminal" evidence="9">
    <location>
        <begin position="214"/>
        <end position="297"/>
    </location>
</feature>
<evidence type="ECO:0000256" key="6">
    <source>
        <dbReference type="ARBA" id="ARBA00022989"/>
    </source>
</evidence>
<dbReference type="AlphaFoldDB" id="A0A1M6KUX2"/>
<dbReference type="InterPro" id="IPR006512">
    <property type="entry name" value="YidE_YbjL"/>
</dbReference>
<dbReference type="SUPFAM" id="SSF116726">
    <property type="entry name" value="TrkA C-terminal domain-like"/>
    <property type="match status" value="2"/>
</dbReference>
<comment type="similarity">
    <text evidence="2">Belongs to the AAE transporter (TC 2.A.81) family.</text>
</comment>
<keyword evidence="3" id="KW-0813">Transport</keyword>
<feature type="transmembrane region" description="Helical" evidence="8">
    <location>
        <begin position="37"/>
        <end position="55"/>
    </location>
</feature>
<dbReference type="EMBL" id="FQZN01000041">
    <property type="protein sequence ID" value="SHJ62729.1"/>
    <property type="molecule type" value="Genomic_DNA"/>
</dbReference>
<evidence type="ECO:0000256" key="5">
    <source>
        <dbReference type="ARBA" id="ARBA00022692"/>
    </source>
</evidence>
<evidence type="ECO:0000256" key="3">
    <source>
        <dbReference type="ARBA" id="ARBA00022448"/>
    </source>
</evidence>
<dbReference type="InterPro" id="IPR036721">
    <property type="entry name" value="RCK_C_sf"/>
</dbReference>
<keyword evidence="6 8" id="KW-1133">Transmembrane helix</keyword>
<keyword evidence="7 8" id="KW-0472">Membrane</keyword>
<dbReference type="InterPro" id="IPR006037">
    <property type="entry name" value="RCK_C"/>
</dbReference>
<feature type="transmembrane region" description="Helical" evidence="8">
    <location>
        <begin position="124"/>
        <end position="144"/>
    </location>
</feature>
<evidence type="ECO:0000259" key="9">
    <source>
        <dbReference type="PROSITE" id="PS51202"/>
    </source>
</evidence>
<accession>A0A1M6KUX2</accession>
<feature type="transmembrane region" description="Helical" evidence="8">
    <location>
        <begin position="62"/>
        <end position="81"/>
    </location>
</feature>
<dbReference type="Gene3D" id="3.30.70.1450">
    <property type="entry name" value="Regulator of K+ conductance, C-terminal domain"/>
    <property type="match status" value="2"/>
</dbReference>
<gene>
    <name evidence="10" type="ORF">SAMN05444350_14121</name>
</gene>
<evidence type="ECO:0000256" key="2">
    <source>
        <dbReference type="ARBA" id="ARBA00009854"/>
    </source>
</evidence>
<feature type="transmembrane region" description="Helical" evidence="8">
    <location>
        <begin position="428"/>
        <end position="448"/>
    </location>
</feature>
<keyword evidence="5 8" id="KW-0812">Transmembrane</keyword>
<dbReference type="PANTHER" id="PTHR30445">
    <property type="entry name" value="K(+)_H(+) ANTIPORTER SUBUNIT KHTT"/>
    <property type="match status" value="1"/>
</dbReference>
<evidence type="ECO:0000313" key="11">
    <source>
        <dbReference type="Proteomes" id="UP000184192"/>
    </source>
</evidence>
<dbReference type="GO" id="GO:0008324">
    <property type="term" value="F:monoatomic cation transmembrane transporter activity"/>
    <property type="evidence" value="ECO:0007669"/>
    <property type="project" value="InterPro"/>
</dbReference>
<sequence>MQLFLNLQEYFLSLHSEISKNVNTLDWLYSLFVEHSALQAVVVLSLISAIGLGLGKIHICGISLGVTFVFFAGIIAGHFGLSIDPQMLNYAESFGLVIFVYALGLQVGPGFFSSFRTGGVQLNMLAVGVVLIGTVMTVLGSYGLGVSLPDMVGILCGATTNTPALGAAQQTLKQMGIEANTPALGCAVAYPLGVVGVILGILLIRKMLVRKEDLEVKEKDDVNKPYIVAFQVHNPAIFNMSIKDIAQLSYPKFVISRLWRDGNVSIPTSEKVIKEGDRLLVITSEKSAPALTVLFGEQENTDWNKEDIDWNAIDSQLVSQRIVVTRPELNGKKLGSLHLRNHYGINISRVYRSGVQLLATAELTLQLGDRLTVIGEAAAVQNVEKVLGNAVKSLKEPNLVAVFVGIVLGLALGAIPIAIPGVSTPVKLGLAGGPIIVGILIGTFGPRMHMVTYTTRSANLMLRALGLSLYLACLGLDAGAHFFDTVFRPEGLLWIAIGCALTVLPVLIMGIIAFRWMRIDFGSVAGMLCGSMANPMALNYVNDTIPGDNPSVSYATVYPLCMFLRVIIAQVLLMFFLS</sequence>
<feature type="transmembrane region" description="Helical" evidence="8">
    <location>
        <begin position="492"/>
        <end position="514"/>
    </location>
</feature>
<feature type="transmembrane region" description="Helical" evidence="8">
    <location>
        <begin position="521"/>
        <end position="537"/>
    </location>
</feature>
<dbReference type="PANTHER" id="PTHR30445:SF3">
    <property type="entry name" value="TRANSPORT PROTEIN YIDE-RELATED"/>
    <property type="match status" value="1"/>
</dbReference>
<dbReference type="eggNOG" id="COG0490">
    <property type="taxonomic scope" value="Bacteria"/>
</dbReference>
<feature type="transmembrane region" description="Helical" evidence="8">
    <location>
        <begin position="399"/>
        <end position="422"/>
    </location>
</feature>
<evidence type="ECO:0000256" key="8">
    <source>
        <dbReference type="SAM" id="Phobius"/>
    </source>
</evidence>